<evidence type="ECO:0000256" key="6">
    <source>
        <dbReference type="ARBA" id="ARBA00038887"/>
    </source>
</evidence>
<evidence type="ECO:0000313" key="8">
    <source>
        <dbReference type="EMBL" id="WEG35711.1"/>
    </source>
</evidence>
<comment type="similarity">
    <text evidence="2">Belongs to the ROK (NagC/XylR) family.</text>
</comment>
<dbReference type="PANTHER" id="PTHR42742">
    <property type="entry name" value="TRANSCRIPTIONAL REPRESSOR MPRA"/>
    <property type="match status" value="1"/>
</dbReference>
<evidence type="ECO:0000256" key="5">
    <source>
        <dbReference type="ARBA" id="ARBA00022842"/>
    </source>
</evidence>
<dbReference type="EMBL" id="CP118868">
    <property type="protein sequence ID" value="WEG35711.1"/>
    <property type="molecule type" value="Genomic_DNA"/>
</dbReference>
<evidence type="ECO:0000256" key="7">
    <source>
        <dbReference type="ARBA" id="ARBA00048451"/>
    </source>
</evidence>
<organism evidence="8 9">
    <name type="scientific">Amygdalobacter indicium</name>
    <dbReference type="NCBI Taxonomy" id="3029272"/>
    <lineage>
        <taxon>Bacteria</taxon>
        <taxon>Bacillati</taxon>
        <taxon>Bacillota</taxon>
        <taxon>Clostridia</taxon>
        <taxon>Eubacteriales</taxon>
        <taxon>Oscillospiraceae</taxon>
        <taxon>Amygdalobacter</taxon>
    </lineage>
</organism>
<name>A0ABY8C4T6_9FIRM</name>
<sequence length="302" mass="32654">MYGLIEAGGTKFVLAQADAQGNLHNITTIPTQTPDLTLPQIYNYFRKVKLHGLSLACFGPLELNRDLPTYGYITDTPKVAWRNCPIVPNLAEQLPIDSLIFDTDVNFAALGEYYFGRGEGSRSTLYLTVGTGIGGGFVQDGNIFKGVSHPEMGHVLVKPCPGDDFAGCCPYHHNCLEGMASGPAIMHRYGCQATELGTNHVVWSYIADYLAQALLTYTVVLRPERICLGGGVMQNPALLPQVQERFTAYAGNYLPLPPAATYITLPKLNGRSALYGCLAGLLPAEKISNLQAQLAKAAKANE</sequence>
<dbReference type="PANTHER" id="PTHR42742:SF3">
    <property type="entry name" value="FRUCTOKINASE"/>
    <property type="match status" value="1"/>
</dbReference>
<keyword evidence="9" id="KW-1185">Reference proteome</keyword>
<gene>
    <name evidence="8" type="ORF">PYS61_00690</name>
</gene>
<comment type="cofactor">
    <cofactor evidence="1">
        <name>Mg(2+)</name>
        <dbReference type="ChEBI" id="CHEBI:18420"/>
    </cofactor>
</comment>
<keyword evidence="4" id="KW-0862">Zinc</keyword>
<evidence type="ECO:0000256" key="1">
    <source>
        <dbReference type="ARBA" id="ARBA00001946"/>
    </source>
</evidence>
<dbReference type="InterPro" id="IPR051804">
    <property type="entry name" value="Carb_Metab_Reg_Kinase/Isom"/>
</dbReference>
<dbReference type="PROSITE" id="PS01125">
    <property type="entry name" value="ROK"/>
    <property type="match status" value="1"/>
</dbReference>
<dbReference type="RefSeq" id="WP_315571826.1">
    <property type="nucleotide sequence ID" value="NZ_CP118868.1"/>
</dbReference>
<dbReference type="SUPFAM" id="SSF53067">
    <property type="entry name" value="Actin-like ATPase domain"/>
    <property type="match status" value="1"/>
</dbReference>
<evidence type="ECO:0000256" key="3">
    <source>
        <dbReference type="ARBA" id="ARBA00022723"/>
    </source>
</evidence>
<comment type="catalytic activity">
    <reaction evidence="7">
        <text>D-fructose + ATP = D-fructose 6-phosphate + ADP + H(+)</text>
        <dbReference type="Rhea" id="RHEA:16125"/>
        <dbReference type="ChEBI" id="CHEBI:15378"/>
        <dbReference type="ChEBI" id="CHEBI:30616"/>
        <dbReference type="ChEBI" id="CHEBI:37721"/>
        <dbReference type="ChEBI" id="CHEBI:61527"/>
        <dbReference type="ChEBI" id="CHEBI:456216"/>
        <dbReference type="EC" id="2.7.1.4"/>
    </reaction>
</comment>
<dbReference type="InterPro" id="IPR000600">
    <property type="entry name" value="ROK"/>
</dbReference>
<dbReference type="Gene3D" id="3.30.420.40">
    <property type="match status" value="2"/>
</dbReference>
<accession>A0ABY8C4T6</accession>
<protein>
    <recommendedName>
        <fullName evidence="6">fructokinase</fullName>
        <ecNumber evidence="6">2.7.1.4</ecNumber>
    </recommendedName>
</protein>
<dbReference type="InterPro" id="IPR043129">
    <property type="entry name" value="ATPase_NBD"/>
</dbReference>
<dbReference type="CDD" id="cd24067">
    <property type="entry name" value="ASKHA_NBD_ROK_BsFRK-like"/>
    <property type="match status" value="1"/>
</dbReference>
<reference evidence="8 9" key="1">
    <citation type="submission" date="2023-02" db="EMBL/GenBank/DDBJ databases">
        <title>Novel Oscillospiraceae bacterial genomes.</title>
        <authorList>
            <person name="Srinivasan S."/>
            <person name="Austin M.N."/>
            <person name="Fiedler T.L."/>
            <person name="Strenk S.M."/>
            <person name="Agnew K.J."/>
            <person name="Nagana Gowda G.A."/>
            <person name="Raftery D."/>
            <person name="Beamer M.A."/>
            <person name="Achilles S.L."/>
            <person name="Wiesenfeld H.C."/>
            <person name="Fredricks D.N."/>
            <person name="Hillier S.L."/>
        </authorList>
    </citation>
    <scope>NUCLEOTIDE SEQUENCE [LARGE SCALE GENOMIC DNA]</scope>
    <source>
        <strain evidence="8 9">CHIC02 1186E3-8</strain>
    </source>
</reference>
<keyword evidence="5" id="KW-0460">Magnesium</keyword>
<evidence type="ECO:0000313" key="9">
    <source>
        <dbReference type="Proteomes" id="UP001220478"/>
    </source>
</evidence>
<dbReference type="InterPro" id="IPR049874">
    <property type="entry name" value="ROK_cs"/>
</dbReference>
<keyword evidence="3" id="KW-0479">Metal-binding</keyword>
<dbReference type="Proteomes" id="UP001220478">
    <property type="component" value="Chromosome"/>
</dbReference>
<proteinExistence type="inferred from homology"/>
<evidence type="ECO:0000256" key="4">
    <source>
        <dbReference type="ARBA" id="ARBA00022833"/>
    </source>
</evidence>
<evidence type="ECO:0000256" key="2">
    <source>
        <dbReference type="ARBA" id="ARBA00006479"/>
    </source>
</evidence>
<dbReference type="Pfam" id="PF00480">
    <property type="entry name" value="ROK"/>
    <property type="match status" value="1"/>
</dbReference>
<dbReference type="EC" id="2.7.1.4" evidence="6"/>